<accession>A0ABR8SU50</accession>
<dbReference type="InterPro" id="IPR035992">
    <property type="entry name" value="Ricin_B-like_lectins"/>
</dbReference>
<protein>
    <submittedName>
        <fullName evidence="6">RICIN domain-containing protein</fullName>
    </submittedName>
</protein>
<dbReference type="PANTHER" id="PTHR31683:SF18">
    <property type="entry name" value="PECTATE LYASE 21-RELATED"/>
    <property type="match status" value="1"/>
</dbReference>
<dbReference type="Gene3D" id="2.160.20.10">
    <property type="entry name" value="Single-stranded right-handed beta-helix, Pectin lyase-like"/>
    <property type="match status" value="1"/>
</dbReference>
<keyword evidence="3" id="KW-0732">Signal</keyword>
<keyword evidence="2" id="KW-0964">Secreted</keyword>
<evidence type="ECO:0000259" key="4">
    <source>
        <dbReference type="SMART" id="SM00458"/>
    </source>
</evidence>
<dbReference type="Proteomes" id="UP000608071">
    <property type="component" value="Unassembled WGS sequence"/>
</dbReference>
<dbReference type="CDD" id="cd00161">
    <property type="entry name" value="beta-trefoil_Ricin-like"/>
    <property type="match status" value="1"/>
</dbReference>
<dbReference type="SUPFAM" id="SSF50370">
    <property type="entry name" value="Ricin B-like lectins"/>
    <property type="match status" value="1"/>
</dbReference>
<feature type="domain" description="Ricin B lectin" evidence="4">
    <location>
        <begin position="41"/>
        <end position="178"/>
    </location>
</feature>
<gene>
    <name evidence="6" type="ORF">H9647_02955</name>
</gene>
<sequence>MYMANQKKLISMMLAVMVMMAIFFPSVGQDYKAFANPNYPYQEIKIVGSNHENINITGFNENDPINFWPSNGESNERWRLSTTDGINFKIINMRTGKLLSALASGIGADTAAVLRSDEGDEGQLWKFISVETDVNGDALRYKIVSKRDESLALTLDTSNQSVNLKTYTGEAKQKFKLESDGLIGFAGHVNADGGEKTGTIGGLLGKTVFVSDLTSFKDALLNPDPLTIVIAANINSLSEVYDLRIASNKTIIGSYGANTLVDPRLRTDDYFKVQPVSNNIIIKNVNISVENREDVVAIAVYGSRNIWIDHSSFSTTLPLDKDEVGKFIWVNRSIYAAQDPDFVTLSYNNFYHRYWGVAFGAGFVDKDRATAAYNKFDSVIHRTPQLGNGKLHALNNFMVRTHAGTNNDGYSSLNVGAGGQVYSNANRFEGYRKESSGYWDNEVSVDTAGYFTDTGSYTDKAETPPFPLPYPLPTPSGNPSPWNPITNYNFQTLKAYDANGMDVKGFVNAYSGASSFAGGIKYIHYPELSAYLN</sequence>
<comment type="caution">
    <text evidence="6">The sequence shown here is derived from an EMBL/GenBank/DDBJ whole genome shotgun (WGS) entry which is preliminary data.</text>
</comment>
<dbReference type="InterPro" id="IPR011050">
    <property type="entry name" value="Pectin_lyase_fold/virulence"/>
</dbReference>
<dbReference type="Pfam" id="PF00544">
    <property type="entry name" value="Pectate_lyase_4"/>
    <property type="match status" value="1"/>
</dbReference>
<comment type="subcellular location">
    <subcellularLocation>
        <location evidence="2">Secreted</location>
    </subcellularLocation>
</comment>
<dbReference type="PROSITE" id="PS50231">
    <property type="entry name" value="RICIN_B_LECTIN"/>
    <property type="match status" value="1"/>
</dbReference>
<keyword evidence="7" id="KW-1185">Reference proteome</keyword>
<evidence type="ECO:0000313" key="6">
    <source>
        <dbReference type="EMBL" id="MBD7967012.1"/>
    </source>
</evidence>
<feature type="signal peptide" evidence="3">
    <location>
        <begin position="1"/>
        <end position="28"/>
    </location>
</feature>
<comment type="similarity">
    <text evidence="2">Belongs to the polysaccharide lyase 1 family.</text>
</comment>
<keyword evidence="2" id="KW-0119">Carbohydrate metabolism</keyword>
<feature type="domain" description="Pectate lyase" evidence="5">
    <location>
        <begin position="203"/>
        <end position="434"/>
    </location>
</feature>
<evidence type="ECO:0000256" key="2">
    <source>
        <dbReference type="RuleBase" id="RU361173"/>
    </source>
</evidence>
<dbReference type="PANTHER" id="PTHR31683">
    <property type="entry name" value="PECTATE LYASE 18-RELATED"/>
    <property type="match status" value="1"/>
</dbReference>
<keyword evidence="1 2" id="KW-0456">Lyase</keyword>
<evidence type="ECO:0000259" key="5">
    <source>
        <dbReference type="SMART" id="SM00656"/>
    </source>
</evidence>
<evidence type="ECO:0000256" key="3">
    <source>
        <dbReference type="SAM" id="SignalP"/>
    </source>
</evidence>
<evidence type="ECO:0000256" key="1">
    <source>
        <dbReference type="ARBA" id="ARBA00023239"/>
    </source>
</evidence>
<dbReference type="SMART" id="SM00458">
    <property type="entry name" value="RICIN"/>
    <property type="match status" value="1"/>
</dbReference>
<dbReference type="SMART" id="SM00656">
    <property type="entry name" value="Amb_all"/>
    <property type="match status" value="1"/>
</dbReference>
<reference evidence="6 7" key="1">
    <citation type="submission" date="2020-08" db="EMBL/GenBank/DDBJ databases">
        <title>A Genomic Blueprint of the Chicken Gut Microbiome.</title>
        <authorList>
            <person name="Gilroy R."/>
            <person name="Ravi A."/>
            <person name="Getino M."/>
            <person name="Pursley I."/>
            <person name="Horton D.L."/>
            <person name="Alikhan N.-F."/>
            <person name="Baker D."/>
            <person name="Gharbi K."/>
            <person name="Hall N."/>
            <person name="Watson M."/>
            <person name="Adriaenssens E.M."/>
            <person name="Foster-Nyarko E."/>
            <person name="Jarju S."/>
            <person name="Secka A."/>
            <person name="Antonio M."/>
            <person name="Oren A."/>
            <person name="Chaudhuri R."/>
            <person name="La Ragione R.M."/>
            <person name="Hildebrand F."/>
            <person name="Pallen M.J."/>
        </authorList>
    </citation>
    <scope>NUCLEOTIDE SEQUENCE [LARGE SCALE GENOMIC DNA]</scope>
    <source>
        <strain evidence="6 7">Sa2BVA9</strain>
    </source>
</reference>
<dbReference type="InterPro" id="IPR002022">
    <property type="entry name" value="Pec_lyase"/>
</dbReference>
<dbReference type="Pfam" id="PF14200">
    <property type="entry name" value="RicinB_lectin_2"/>
    <property type="match status" value="1"/>
</dbReference>
<dbReference type="InterPro" id="IPR000772">
    <property type="entry name" value="Ricin_B_lectin"/>
</dbReference>
<dbReference type="InterPro" id="IPR045032">
    <property type="entry name" value="PEL"/>
</dbReference>
<feature type="chain" id="PRO_5046974150" evidence="3">
    <location>
        <begin position="29"/>
        <end position="533"/>
    </location>
</feature>
<dbReference type="SUPFAM" id="SSF51126">
    <property type="entry name" value="Pectin lyase-like"/>
    <property type="match status" value="1"/>
</dbReference>
<proteinExistence type="inferred from homology"/>
<dbReference type="InterPro" id="IPR012334">
    <property type="entry name" value="Pectin_lyas_fold"/>
</dbReference>
<dbReference type="EMBL" id="JACSQL010000001">
    <property type="protein sequence ID" value="MBD7967012.1"/>
    <property type="molecule type" value="Genomic_DNA"/>
</dbReference>
<organism evidence="6 7">
    <name type="scientific">Paenibacillus gallinarum</name>
    <dbReference type="NCBI Taxonomy" id="2762232"/>
    <lineage>
        <taxon>Bacteria</taxon>
        <taxon>Bacillati</taxon>
        <taxon>Bacillota</taxon>
        <taxon>Bacilli</taxon>
        <taxon>Bacillales</taxon>
        <taxon>Paenibacillaceae</taxon>
        <taxon>Paenibacillus</taxon>
    </lineage>
</organism>
<dbReference type="Gene3D" id="2.80.10.50">
    <property type="match status" value="1"/>
</dbReference>
<keyword evidence="2" id="KW-0624">Polysaccharide degradation</keyword>
<name>A0ABR8SU50_9BACL</name>
<evidence type="ECO:0000313" key="7">
    <source>
        <dbReference type="Proteomes" id="UP000608071"/>
    </source>
</evidence>